<dbReference type="RefSeq" id="WP_216457079.1">
    <property type="nucleotide sequence ID" value="NZ_JAHLQL010000003.1"/>
</dbReference>
<evidence type="ECO:0000313" key="3">
    <source>
        <dbReference type="EMBL" id="MBU5592255.1"/>
    </source>
</evidence>
<evidence type="ECO:0000259" key="2">
    <source>
        <dbReference type="Pfam" id="PF04116"/>
    </source>
</evidence>
<keyword evidence="1" id="KW-0472">Membrane</keyword>
<gene>
    <name evidence="3" type="ORF">KQI89_10820</name>
</gene>
<evidence type="ECO:0000256" key="1">
    <source>
        <dbReference type="SAM" id="Phobius"/>
    </source>
</evidence>
<name>A0ABS6F1K2_9CLOT</name>
<dbReference type="Pfam" id="PF04116">
    <property type="entry name" value="FA_hydroxylase"/>
    <property type="match status" value="1"/>
</dbReference>
<dbReference type="InterPro" id="IPR006694">
    <property type="entry name" value="Fatty_acid_hydroxylase"/>
</dbReference>
<comment type="caution">
    <text evidence="3">The sequence shown here is derived from an EMBL/GenBank/DDBJ whole genome shotgun (WGS) entry which is preliminary data.</text>
</comment>
<feature type="domain" description="Fatty acid hydroxylase" evidence="2">
    <location>
        <begin position="9"/>
        <end position="153"/>
    </location>
</feature>
<organism evidence="3 4">
    <name type="scientific">Clostridium simiarum</name>
    <dbReference type="NCBI Taxonomy" id="2841506"/>
    <lineage>
        <taxon>Bacteria</taxon>
        <taxon>Bacillati</taxon>
        <taxon>Bacillota</taxon>
        <taxon>Clostridia</taxon>
        <taxon>Eubacteriales</taxon>
        <taxon>Clostridiaceae</taxon>
        <taxon>Clostridium</taxon>
    </lineage>
</organism>
<feature type="transmembrane region" description="Helical" evidence="1">
    <location>
        <begin position="69"/>
        <end position="100"/>
    </location>
</feature>
<evidence type="ECO:0000313" key="4">
    <source>
        <dbReference type="Proteomes" id="UP000736583"/>
    </source>
</evidence>
<keyword evidence="1" id="KW-0812">Transmembrane</keyword>
<keyword evidence="4" id="KW-1185">Reference proteome</keyword>
<sequence>MWLFLTIISALLYSSLVEYCLHRFALHHSPKQIHITNHHKKFHGIKSYQLSKVNSVDVVSSKKYILSNILLALPISLIISTLNIYLGILFITISIVYTLWVEYLHYYFHKSNNARLEKLKFFQRLKEHHRVHHYIYNSNYGMATRFWDKVFRTKR</sequence>
<reference evidence="3 4" key="1">
    <citation type="submission" date="2021-06" db="EMBL/GenBank/DDBJ databases">
        <authorList>
            <person name="Sun Q."/>
            <person name="Li D."/>
        </authorList>
    </citation>
    <scope>NUCLEOTIDE SEQUENCE [LARGE SCALE GENOMIC DNA]</scope>
    <source>
        <strain evidence="3 4">MSJ-4</strain>
    </source>
</reference>
<dbReference type="EMBL" id="JAHLQL010000003">
    <property type="protein sequence ID" value="MBU5592255.1"/>
    <property type="molecule type" value="Genomic_DNA"/>
</dbReference>
<proteinExistence type="predicted"/>
<keyword evidence="1" id="KW-1133">Transmembrane helix</keyword>
<protein>
    <submittedName>
        <fullName evidence="3">Sterol desaturase family protein</fullName>
    </submittedName>
</protein>
<accession>A0ABS6F1K2</accession>
<dbReference type="Proteomes" id="UP000736583">
    <property type="component" value="Unassembled WGS sequence"/>
</dbReference>